<dbReference type="Gene3D" id="3.40.50.720">
    <property type="entry name" value="NAD(P)-binding Rossmann-like Domain"/>
    <property type="match status" value="1"/>
</dbReference>
<name>D5EQI9_CORAD</name>
<dbReference type="InterPro" id="IPR036291">
    <property type="entry name" value="NAD(P)-bd_dom_sf"/>
</dbReference>
<evidence type="ECO:0000256" key="2">
    <source>
        <dbReference type="RuleBase" id="RU000363"/>
    </source>
</evidence>
<dbReference type="OrthoDB" id="9803333at2"/>
<evidence type="ECO:0000256" key="1">
    <source>
        <dbReference type="ARBA" id="ARBA00023002"/>
    </source>
</evidence>
<dbReference type="GO" id="GO:0016491">
    <property type="term" value="F:oxidoreductase activity"/>
    <property type="evidence" value="ECO:0007669"/>
    <property type="project" value="UniProtKB-KW"/>
</dbReference>
<dbReference type="SUPFAM" id="SSF51735">
    <property type="entry name" value="NAD(P)-binding Rossmann-fold domains"/>
    <property type="match status" value="1"/>
</dbReference>
<protein>
    <submittedName>
        <fullName evidence="3">Short-chain dehydrogenase/reductase SDR</fullName>
    </submittedName>
</protein>
<dbReference type="InterPro" id="IPR020904">
    <property type="entry name" value="Sc_DH/Rdtase_CS"/>
</dbReference>
<dbReference type="AlphaFoldDB" id="D5EQI9"/>
<dbReference type="Proteomes" id="UP000000925">
    <property type="component" value="Chromosome"/>
</dbReference>
<dbReference type="PANTHER" id="PTHR43157">
    <property type="entry name" value="PHOSPHATIDYLINOSITOL-GLYCAN BIOSYNTHESIS CLASS F PROTEIN-RELATED"/>
    <property type="match status" value="1"/>
</dbReference>
<dbReference type="PROSITE" id="PS00061">
    <property type="entry name" value="ADH_SHORT"/>
    <property type="match status" value="1"/>
</dbReference>
<sequence length="273" mass="29046">MQKTILITGSTDGIGLETAKQLAHEGYHVLLHGRSAEKLASAKQRVSTAASSSACVEGYVADLSDLRQVVTLAGTIRDQFGHLDVLINNAGVFKVAQPILEGGLDCRFVVNTLAPYLLTQQLLPILRPGARVVNLSSAAQAPVNLDALKGVVRIDDDFAAYAQSKLALTMWTRDLAEQCRGDGRVFVAVNPGSLLATKMVKDGFGMPGKDIRVGSQILERAALDQTFAEASGQYYDNDARRFADPHADGMSSAKTAALMEAMDALLAGLISTD</sequence>
<comment type="similarity">
    <text evidence="2">Belongs to the short-chain dehydrogenases/reductases (SDR) family.</text>
</comment>
<dbReference type="HOGENOM" id="CLU_010194_44_5_0"/>
<reference evidence="3 4" key="1">
    <citation type="journal article" date="2010" name="Stand. Genomic Sci.">
        <title>Complete genome sequence of Coraliomargarita akajimensis type strain (04OKA010-24).</title>
        <authorList>
            <person name="Mavromatis K."/>
            <person name="Abt B."/>
            <person name="Brambilla E."/>
            <person name="Lapidus A."/>
            <person name="Copeland A."/>
            <person name="Deshpande S."/>
            <person name="Nolan M."/>
            <person name="Lucas S."/>
            <person name="Tice H."/>
            <person name="Cheng J.F."/>
            <person name="Han C."/>
            <person name="Detter J.C."/>
            <person name="Woyke T."/>
            <person name="Goodwin L."/>
            <person name="Pitluck S."/>
            <person name="Held B."/>
            <person name="Brettin T."/>
            <person name="Tapia R."/>
            <person name="Ivanova N."/>
            <person name="Mikhailova N."/>
            <person name="Pati A."/>
            <person name="Liolios K."/>
            <person name="Chen A."/>
            <person name="Palaniappan K."/>
            <person name="Land M."/>
            <person name="Hauser L."/>
            <person name="Chang Y.J."/>
            <person name="Jeffries C.D."/>
            <person name="Rohde M."/>
            <person name="Goker M."/>
            <person name="Bristow J."/>
            <person name="Eisen J.A."/>
            <person name="Markowitz V."/>
            <person name="Hugenholtz P."/>
            <person name="Klenk H.P."/>
            <person name="Kyrpides N.C."/>
        </authorList>
    </citation>
    <scope>NUCLEOTIDE SEQUENCE [LARGE SCALE GENOMIC DNA]</scope>
    <source>
        <strain evidence="4">DSM 45221 / IAM 15411 / JCM 23193 / KCTC 12865</strain>
    </source>
</reference>
<dbReference type="STRING" id="583355.Caka_2788"/>
<dbReference type="EMBL" id="CP001998">
    <property type="protein sequence ID" value="ADE55803.1"/>
    <property type="molecule type" value="Genomic_DNA"/>
</dbReference>
<dbReference type="PRINTS" id="PR00081">
    <property type="entry name" value="GDHRDH"/>
</dbReference>
<keyword evidence="1" id="KW-0560">Oxidoreductase</keyword>
<evidence type="ECO:0000313" key="4">
    <source>
        <dbReference type="Proteomes" id="UP000000925"/>
    </source>
</evidence>
<dbReference type="eggNOG" id="COG1028">
    <property type="taxonomic scope" value="Bacteria"/>
</dbReference>
<dbReference type="KEGG" id="caa:Caka_2788"/>
<gene>
    <name evidence="3" type="ordered locus">Caka_2788</name>
</gene>
<accession>D5EQI9</accession>
<dbReference type="InterPro" id="IPR002347">
    <property type="entry name" value="SDR_fam"/>
</dbReference>
<dbReference type="RefSeq" id="WP_013044525.1">
    <property type="nucleotide sequence ID" value="NC_014008.1"/>
</dbReference>
<evidence type="ECO:0000313" key="3">
    <source>
        <dbReference type="EMBL" id="ADE55803.1"/>
    </source>
</evidence>
<dbReference type="PRINTS" id="PR00080">
    <property type="entry name" value="SDRFAMILY"/>
</dbReference>
<dbReference type="Pfam" id="PF00106">
    <property type="entry name" value="adh_short"/>
    <property type="match status" value="1"/>
</dbReference>
<dbReference type="PANTHER" id="PTHR43157:SF31">
    <property type="entry name" value="PHOSPHATIDYLINOSITOL-GLYCAN BIOSYNTHESIS CLASS F PROTEIN"/>
    <property type="match status" value="1"/>
</dbReference>
<keyword evidence="4" id="KW-1185">Reference proteome</keyword>
<organism evidence="3 4">
    <name type="scientific">Coraliomargarita akajimensis (strain DSM 45221 / IAM 15411 / JCM 23193 / KCTC 12865 / 04OKA010-24)</name>
    <dbReference type="NCBI Taxonomy" id="583355"/>
    <lineage>
        <taxon>Bacteria</taxon>
        <taxon>Pseudomonadati</taxon>
        <taxon>Verrucomicrobiota</taxon>
        <taxon>Opitutia</taxon>
        <taxon>Puniceicoccales</taxon>
        <taxon>Coraliomargaritaceae</taxon>
        <taxon>Coraliomargarita</taxon>
    </lineage>
</organism>
<proteinExistence type="inferred from homology"/>